<evidence type="ECO:0000256" key="1">
    <source>
        <dbReference type="SAM" id="Phobius"/>
    </source>
</evidence>
<proteinExistence type="predicted"/>
<feature type="transmembrane region" description="Helical" evidence="1">
    <location>
        <begin position="61"/>
        <end position="79"/>
    </location>
</feature>
<feature type="transmembrane region" description="Helical" evidence="1">
    <location>
        <begin position="34"/>
        <end position="55"/>
    </location>
</feature>
<keyword evidence="3" id="KW-1185">Reference proteome</keyword>
<dbReference type="OrthoDB" id="2453019at2"/>
<dbReference type="AlphaFoldDB" id="A0A5J5I7K5"/>
<reference evidence="2 3" key="1">
    <citation type="submission" date="2019-09" db="EMBL/GenBank/DDBJ databases">
        <title>Whole genome sequences of isolates from the Mars Exploration Rovers.</title>
        <authorList>
            <person name="Seuylemezian A."/>
            <person name="Vaishampayan P."/>
        </authorList>
    </citation>
    <scope>NUCLEOTIDE SEQUENCE [LARGE SCALE GENOMIC DNA]</scope>
    <source>
        <strain evidence="2 3">MER_TA_151</strain>
    </source>
</reference>
<dbReference type="RefSeq" id="WP_150438160.1">
    <property type="nucleotide sequence ID" value="NZ_VYKL01000004.1"/>
</dbReference>
<protein>
    <recommendedName>
        <fullName evidence="4">YtpI-like protein</fullName>
    </recommendedName>
</protein>
<keyword evidence="1" id="KW-0472">Membrane</keyword>
<dbReference type="InterPro" id="IPR025618">
    <property type="entry name" value="YtpI"/>
</dbReference>
<gene>
    <name evidence="2" type="ORF">F4V44_01240</name>
</gene>
<sequence length="101" mass="11498">MPILVMLIIISLAFYIFYKTKYFRTKLPAEKKWISAKGSIALGSFIALFGINQLFLFQTTVTYIVAAVFIFLGAVNIWGGMKAYKYYLPLAAQELQETKNI</sequence>
<dbReference type="Pfam" id="PF14007">
    <property type="entry name" value="YtpI"/>
    <property type="match status" value="1"/>
</dbReference>
<evidence type="ECO:0000313" key="3">
    <source>
        <dbReference type="Proteomes" id="UP000326671"/>
    </source>
</evidence>
<evidence type="ECO:0000313" key="2">
    <source>
        <dbReference type="EMBL" id="KAA9031696.1"/>
    </source>
</evidence>
<name>A0A5J5I7K5_9BACI</name>
<feature type="transmembrane region" description="Helical" evidence="1">
    <location>
        <begin position="6"/>
        <end position="22"/>
    </location>
</feature>
<comment type="caution">
    <text evidence="2">The sequence shown here is derived from an EMBL/GenBank/DDBJ whole genome shotgun (WGS) entry which is preliminary data.</text>
</comment>
<evidence type="ECO:0008006" key="4">
    <source>
        <dbReference type="Google" id="ProtNLM"/>
    </source>
</evidence>
<dbReference type="Proteomes" id="UP000326671">
    <property type="component" value="Unassembled WGS sequence"/>
</dbReference>
<accession>A0A5J5I7K5</accession>
<keyword evidence="1" id="KW-0812">Transmembrane</keyword>
<keyword evidence="1" id="KW-1133">Transmembrane helix</keyword>
<dbReference type="EMBL" id="VYKL01000004">
    <property type="protein sequence ID" value="KAA9031696.1"/>
    <property type="molecule type" value="Genomic_DNA"/>
</dbReference>
<organism evidence="2 3">
    <name type="scientific">Niallia endozanthoxylica</name>
    <dbReference type="NCBI Taxonomy" id="2036016"/>
    <lineage>
        <taxon>Bacteria</taxon>
        <taxon>Bacillati</taxon>
        <taxon>Bacillota</taxon>
        <taxon>Bacilli</taxon>
        <taxon>Bacillales</taxon>
        <taxon>Bacillaceae</taxon>
        <taxon>Niallia</taxon>
    </lineage>
</organism>